<dbReference type="GeneID" id="68111158"/>
<reference evidence="2 3" key="1">
    <citation type="journal article" date="2019" name="Sci. Rep.">
        <title>Nanopore sequencing improves the draft genome of the human pathogenic amoeba Naegleria fowleri.</title>
        <authorList>
            <person name="Liechti N."/>
            <person name="Schurch N."/>
            <person name="Bruggmann R."/>
            <person name="Wittwer M."/>
        </authorList>
    </citation>
    <scope>NUCLEOTIDE SEQUENCE [LARGE SCALE GENOMIC DNA]</scope>
    <source>
        <strain evidence="2 3">ATCC 30894</strain>
    </source>
</reference>
<dbReference type="VEuPathDB" id="AmoebaDB:NF0047100"/>
<feature type="compositionally biased region" description="Polar residues" evidence="1">
    <location>
        <begin position="364"/>
        <end position="375"/>
    </location>
</feature>
<feature type="compositionally biased region" description="Low complexity" evidence="1">
    <location>
        <begin position="521"/>
        <end position="550"/>
    </location>
</feature>
<feature type="compositionally biased region" description="Low complexity" evidence="1">
    <location>
        <begin position="112"/>
        <end position="127"/>
    </location>
</feature>
<feature type="compositionally biased region" description="Polar residues" evidence="1">
    <location>
        <begin position="1"/>
        <end position="19"/>
    </location>
</feature>
<dbReference type="OMA" id="RICANCY"/>
<dbReference type="Proteomes" id="UP000444721">
    <property type="component" value="Unassembled WGS sequence"/>
</dbReference>
<dbReference type="EMBL" id="VFQX01000035">
    <property type="protein sequence ID" value="KAF0977287.1"/>
    <property type="molecule type" value="Genomic_DNA"/>
</dbReference>
<feature type="region of interest" description="Disordered" evidence="1">
    <location>
        <begin position="1"/>
        <end position="82"/>
    </location>
</feature>
<feature type="compositionally biased region" description="Polar residues" evidence="1">
    <location>
        <begin position="215"/>
        <end position="230"/>
    </location>
</feature>
<evidence type="ECO:0000313" key="2">
    <source>
        <dbReference type="EMBL" id="KAF0977287.1"/>
    </source>
</evidence>
<gene>
    <name evidence="2" type="ORF">FDP41_003940</name>
</gene>
<feature type="compositionally biased region" description="Basic and acidic residues" evidence="1">
    <location>
        <begin position="166"/>
        <end position="177"/>
    </location>
</feature>
<feature type="compositionally biased region" description="Polar residues" evidence="1">
    <location>
        <begin position="191"/>
        <end position="200"/>
    </location>
</feature>
<comment type="caution">
    <text evidence="2">The sequence shown here is derived from an EMBL/GenBank/DDBJ whole genome shotgun (WGS) entry which is preliminary data.</text>
</comment>
<feature type="compositionally biased region" description="Low complexity" evidence="1">
    <location>
        <begin position="576"/>
        <end position="589"/>
    </location>
</feature>
<dbReference type="VEuPathDB" id="AmoebaDB:NfTy_063170"/>
<feature type="compositionally biased region" description="Low complexity" evidence="1">
    <location>
        <begin position="149"/>
        <end position="161"/>
    </location>
</feature>
<evidence type="ECO:0000256" key="1">
    <source>
        <dbReference type="SAM" id="MobiDB-lite"/>
    </source>
</evidence>
<dbReference type="VEuPathDB" id="AmoebaDB:NF0047090"/>
<feature type="region of interest" description="Disordered" evidence="1">
    <location>
        <begin position="318"/>
        <end position="390"/>
    </location>
</feature>
<proteinExistence type="predicted"/>
<sequence>MMSSRSAGELQSSSTSIQPQHEEHASSSSSNKPHANNNNNMLVLGSPSQIENTSSSTTHPLLSHSTPPQTSSNHYHNNNNNNNLMMMVNVQASSMPSSSPLTTSTHAVLIGSSPIPQQQPSSSSGSSSHHHSEQSSSNGSASTLIANTSSKSSTIALSSPSPQHDGFNDHSNLKDDQGNNSLMASSSSSSVQNPTIITSINNQTTPTNGGGNSTIVSLSPQPNNVTSHPQSTTTTSEKTTKTIPTNMSSTPTGTQIPIPPPPNVSAHLLPYTTSTGKTQLYSIPPLTLCVLMDQLANKIHQHYNPLKPQVETRLIPRSASTASKEPNDKAHQDQLISSRNNKNEGSSSLSSTKQPETPPVQEDLPQTEQVQKQVPSTSSRSRSTSTSKTAPSLIDLLTEEFHANPSGYNDIAQATNVLIEFLYGNTDMKDRRSVPSYPSSQHSSPLFFTPTPYTSTVYSYPYHQPPPIGYQVITEPSQHHVQHVQPPRSMPSTSSTAQPSSKVKTTNAPNAPPSFPPPIIVQPSSVSNLDQNSKPSSSPIPPSIQTSASSYSPSKGFGDEKSSSSSTPIRIRCAPSTTSTNESLSSSLFLRKDESVFEPSTEENVKKKRGNKKSNEADTTTDEQDSRFSCYICDKSVVDKNTKYTLTSNNYSSFAEVFPHVKIPMYGESKRICANCYHKKYRNARKKKEQSVEEKKETTTNYSVQLSYLLAPSLQTDMHSDNSEPTNNTLYTCCICSKSSTSPSFVDTNAINSQNYHAYQNTFPHHLPQQFSPDRLMPICESCKQVHENDKKRKQPPSSSTENEASKKLKQ</sequence>
<keyword evidence="3" id="KW-1185">Reference proteome</keyword>
<evidence type="ECO:0000313" key="3">
    <source>
        <dbReference type="Proteomes" id="UP000444721"/>
    </source>
</evidence>
<feature type="region of interest" description="Disordered" evidence="1">
    <location>
        <begin position="112"/>
        <end position="257"/>
    </location>
</feature>
<feature type="compositionally biased region" description="Polar residues" evidence="1">
    <location>
        <begin position="243"/>
        <end position="255"/>
    </location>
</feature>
<name>A0A6A5BJU4_NAEFO</name>
<accession>A0A6A5BJU4</accession>
<dbReference type="OrthoDB" id="10531006at2759"/>
<feature type="compositionally biased region" description="Low complexity" evidence="1">
    <location>
        <begin position="26"/>
        <end position="40"/>
    </location>
</feature>
<dbReference type="VEuPathDB" id="AmoebaDB:NF0047110"/>
<feature type="region of interest" description="Disordered" evidence="1">
    <location>
        <begin position="477"/>
        <end position="621"/>
    </location>
</feature>
<dbReference type="AlphaFoldDB" id="A0A6A5BJU4"/>
<feature type="compositionally biased region" description="Low complexity" evidence="1">
    <location>
        <begin position="53"/>
        <end position="68"/>
    </location>
</feature>
<organism evidence="2 3">
    <name type="scientific">Naegleria fowleri</name>
    <name type="common">Brain eating amoeba</name>
    <dbReference type="NCBI Taxonomy" id="5763"/>
    <lineage>
        <taxon>Eukaryota</taxon>
        <taxon>Discoba</taxon>
        <taxon>Heterolobosea</taxon>
        <taxon>Tetramitia</taxon>
        <taxon>Eutetramitia</taxon>
        <taxon>Vahlkampfiidae</taxon>
        <taxon>Naegleria</taxon>
    </lineage>
</organism>
<feature type="region of interest" description="Disordered" evidence="1">
    <location>
        <begin position="785"/>
        <end position="811"/>
    </location>
</feature>
<dbReference type="VEuPathDB" id="AmoebaDB:FDP41_003940"/>
<protein>
    <submittedName>
        <fullName evidence="2">Uncharacterized protein</fullName>
    </submittedName>
</protein>
<feature type="compositionally biased region" description="Polar residues" evidence="1">
    <location>
        <begin position="334"/>
        <end position="355"/>
    </location>
</feature>
<feature type="compositionally biased region" description="Pro residues" evidence="1">
    <location>
        <begin position="510"/>
        <end position="520"/>
    </location>
</feature>
<feature type="compositionally biased region" description="Polar residues" evidence="1">
    <location>
        <begin position="490"/>
        <end position="506"/>
    </location>
</feature>
<feature type="compositionally biased region" description="Low complexity" evidence="1">
    <location>
        <begin position="376"/>
        <end position="387"/>
    </location>
</feature>
<dbReference type="RefSeq" id="XP_044562000.1">
    <property type="nucleotide sequence ID" value="XM_044707300.1"/>
</dbReference>